<dbReference type="AlphaFoldDB" id="A0A5S4FW39"/>
<comment type="caution">
    <text evidence="2">The sequence shown here is derived from an EMBL/GenBank/DDBJ whole genome shotgun (WGS) entry which is preliminary data.</text>
</comment>
<dbReference type="OrthoDB" id="9793251at2"/>
<evidence type="ECO:0000313" key="3">
    <source>
        <dbReference type="Proteomes" id="UP000306628"/>
    </source>
</evidence>
<dbReference type="Proteomes" id="UP000306628">
    <property type="component" value="Unassembled WGS sequence"/>
</dbReference>
<feature type="compositionally biased region" description="Basic and acidic residues" evidence="1">
    <location>
        <begin position="159"/>
        <end position="168"/>
    </location>
</feature>
<accession>A0A5S4FW39</accession>
<protein>
    <submittedName>
        <fullName evidence="2">DUF1566 domain-containing protein</fullName>
    </submittedName>
</protein>
<dbReference type="EMBL" id="VCKX01000234">
    <property type="protein sequence ID" value="TMR24859.1"/>
    <property type="molecule type" value="Genomic_DNA"/>
</dbReference>
<evidence type="ECO:0000313" key="2">
    <source>
        <dbReference type="EMBL" id="TMR24859.1"/>
    </source>
</evidence>
<proteinExistence type="predicted"/>
<feature type="compositionally biased region" description="Low complexity" evidence="1">
    <location>
        <begin position="30"/>
        <end position="47"/>
    </location>
</feature>
<feature type="region of interest" description="Disordered" evidence="1">
    <location>
        <begin position="30"/>
        <end position="73"/>
    </location>
</feature>
<reference evidence="2 3" key="1">
    <citation type="submission" date="2019-05" db="EMBL/GenBank/DDBJ databases">
        <title>Draft genome sequence of Nonomuraea zeae DSM 100528.</title>
        <authorList>
            <person name="Saricaoglu S."/>
            <person name="Isik K."/>
        </authorList>
    </citation>
    <scope>NUCLEOTIDE SEQUENCE [LARGE SCALE GENOMIC DNA]</scope>
    <source>
        <strain evidence="2 3">DSM 100528</strain>
    </source>
</reference>
<organism evidence="2 3">
    <name type="scientific">Nonomuraea zeae</name>
    <dbReference type="NCBI Taxonomy" id="1642303"/>
    <lineage>
        <taxon>Bacteria</taxon>
        <taxon>Bacillati</taxon>
        <taxon>Actinomycetota</taxon>
        <taxon>Actinomycetes</taxon>
        <taxon>Streptosporangiales</taxon>
        <taxon>Streptosporangiaceae</taxon>
        <taxon>Nonomuraea</taxon>
    </lineage>
</organism>
<keyword evidence="3" id="KW-1185">Reference proteome</keyword>
<feature type="region of interest" description="Disordered" evidence="1">
    <location>
        <begin position="147"/>
        <end position="169"/>
    </location>
</feature>
<evidence type="ECO:0000256" key="1">
    <source>
        <dbReference type="SAM" id="MobiDB-lite"/>
    </source>
</evidence>
<name>A0A5S4FW39_9ACTN</name>
<gene>
    <name evidence="2" type="ORF">ETD85_45965</name>
</gene>
<feature type="compositionally biased region" description="Basic residues" evidence="1">
    <location>
        <begin position="51"/>
        <end position="60"/>
    </location>
</feature>
<sequence length="201" mass="20926">MTAVVTAIVVVAGGGVAYTSLPDRPRQIAQTAAAPAGVPAAATPSTPRAKTPTKRQARKRAAPEADPAKSPAGCGAGLAKVWASWPMPNPARTGLPNPASHTDLGDGTVRDNVTCLVWQRAPAPKTYTFTAAKAYCTGLRLAAAQPDRADLHHRHHPRQPGDRPEGVPRHAAPVLLDVLTLGVREGAAARLDHQLLRGPGQ</sequence>